<comment type="cofactor">
    <cofactor evidence="1">
        <name>Zn(2+)</name>
        <dbReference type="ChEBI" id="CHEBI:29105"/>
    </cofactor>
</comment>
<keyword evidence="1" id="KW-0224">Dipeptidase</keyword>
<dbReference type="InterPro" id="IPR008257">
    <property type="entry name" value="Pept_M19"/>
</dbReference>
<dbReference type="PANTHER" id="PTHR10443">
    <property type="entry name" value="MICROSOMAL DIPEPTIDASE"/>
    <property type="match status" value="1"/>
</dbReference>
<keyword evidence="1" id="KW-1015">Disulfide bond</keyword>
<dbReference type="GO" id="GO:0070573">
    <property type="term" value="F:metallodipeptidase activity"/>
    <property type="evidence" value="ECO:0007669"/>
    <property type="project" value="InterPro"/>
</dbReference>
<dbReference type="Pfam" id="PF01244">
    <property type="entry name" value="Peptidase_M19"/>
    <property type="match status" value="1"/>
</dbReference>
<dbReference type="EC" id="3.4.13.19" evidence="1"/>
<keyword evidence="1" id="KW-0645">Protease</keyword>
<sequence>MAGNAYFLFPLTPSFRADYAAGIDDPNQKTKTSGLKEVGLKEFGKKVIKEMNRIGMVVDLSHVSVQTMRDSLNVTKAPVIFSHSSAHSICNSTRNVPDDILRELSSNGGLVMVSFYNYFITCNGSASITDVIAHINHIRDVAGVDHVGIGAGFDGINYTPRGLEDVSKYPNLFAKLLEDPKWTTEDLKKLAGNNFLRVLRRVEQVRDQWQIAAVQPVEDSIPAKYIDGHTQCVYVGSSPHPIRLLLLVLDYTLHPPLQHATLNDAMVLLSIILLSVKQWYWHIIKKLEISNYPAF</sequence>
<dbReference type="Proteomes" id="UP000198287">
    <property type="component" value="Unassembled WGS sequence"/>
</dbReference>
<dbReference type="EMBL" id="LNIX01000001">
    <property type="protein sequence ID" value="OXA62969.1"/>
    <property type="molecule type" value="Genomic_DNA"/>
</dbReference>
<dbReference type="AlphaFoldDB" id="A0A226EZI4"/>
<gene>
    <name evidence="2" type="ORF">Fcan01_02003</name>
</gene>
<comment type="subunit">
    <text evidence="1">Homodimer; disulfide-linked.</text>
</comment>
<keyword evidence="1" id="KW-0325">Glycoprotein</keyword>
<comment type="caution">
    <text evidence="2">The sequence shown here is derived from an EMBL/GenBank/DDBJ whole genome shotgun (WGS) entry which is preliminary data.</text>
</comment>
<keyword evidence="3" id="KW-1185">Reference proteome</keyword>
<keyword evidence="1" id="KW-0449">Lipoprotein</keyword>
<keyword evidence="1" id="KW-0336">GPI-anchor</keyword>
<name>A0A226EZI4_FOLCA</name>
<dbReference type="Gene3D" id="3.20.20.140">
    <property type="entry name" value="Metal-dependent hydrolases"/>
    <property type="match status" value="1"/>
</dbReference>
<dbReference type="InterPro" id="IPR032466">
    <property type="entry name" value="Metal_Hydrolase"/>
</dbReference>
<dbReference type="GO" id="GO:0098552">
    <property type="term" value="C:side of membrane"/>
    <property type="evidence" value="ECO:0007669"/>
    <property type="project" value="UniProtKB-KW"/>
</dbReference>
<evidence type="ECO:0000313" key="3">
    <source>
        <dbReference type="Proteomes" id="UP000198287"/>
    </source>
</evidence>
<keyword evidence="1" id="KW-0472">Membrane</keyword>
<keyword evidence="1" id="KW-0862">Zinc</keyword>
<protein>
    <recommendedName>
        <fullName evidence="1">Dipeptidase</fullName>
        <ecNumber evidence="1">3.4.13.19</ecNumber>
    </recommendedName>
</protein>
<reference evidence="2 3" key="1">
    <citation type="submission" date="2015-12" db="EMBL/GenBank/DDBJ databases">
        <title>The genome of Folsomia candida.</title>
        <authorList>
            <person name="Faddeeva A."/>
            <person name="Derks M.F."/>
            <person name="Anvar Y."/>
            <person name="Smit S."/>
            <person name="Van Straalen N."/>
            <person name="Roelofs D."/>
        </authorList>
    </citation>
    <scope>NUCLEOTIDE SEQUENCE [LARGE SCALE GENOMIC DNA]</scope>
    <source>
        <strain evidence="2 3">VU population</strain>
        <tissue evidence="2">Whole body</tissue>
    </source>
</reference>
<comment type="catalytic activity">
    <reaction evidence="1">
        <text>an L-aminoacyl-L-amino acid + H2O = 2 an L-alpha-amino acid</text>
        <dbReference type="Rhea" id="RHEA:48940"/>
        <dbReference type="ChEBI" id="CHEBI:15377"/>
        <dbReference type="ChEBI" id="CHEBI:59869"/>
        <dbReference type="ChEBI" id="CHEBI:77460"/>
        <dbReference type="EC" id="3.4.13.19"/>
    </reaction>
</comment>
<keyword evidence="1" id="KW-0482">Metalloprotease</keyword>
<keyword evidence="1" id="KW-0479">Metal-binding</keyword>
<proteinExistence type="inferred from homology"/>
<comment type="subcellular location">
    <subcellularLocation>
        <location evidence="1">Membrane</location>
        <topology evidence="1">Lipid-anchor</topology>
        <topology evidence="1">GPI-anchor</topology>
    </subcellularLocation>
</comment>
<evidence type="ECO:0000313" key="2">
    <source>
        <dbReference type="EMBL" id="OXA62969.1"/>
    </source>
</evidence>
<dbReference type="GO" id="GO:0006508">
    <property type="term" value="P:proteolysis"/>
    <property type="evidence" value="ECO:0007669"/>
    <property type="project" value="UniProtKB-KW"/>
</dbReference>
<comment type="similarity">
    <text evidence="1">Belongs to the metallo-dependent hydrolases superfamily. Peptidase M19 family.</text>
</comment>
<accession>A0A226EZI4</accession>
<dbReference type="PANTHER" id="PTHR10443:SF12">
    <property type="entry name" value="DIPEPTIDASE"/>
    <property type="match status" value="1"/>
</dbReference>
<keyword evidence="1" id="KW-0378">Hydrolase</keyword>
<dbReference type="OrthoDB" id="445695at2759"/>
<organism evidence="2 3">
    <name type="scientific">Folsomia candida</name>
    <name type="common">Springtail</name>
    <dbReference type="NCBI Taxonomy" id="158441"/>
    <lineage>
        <taxon>Eukaryota</taxon>
        <taxon>Metazoa</taxon>
        <taxon>Ecdysozoa</taxon>
        <taxon>Arthropoda</taxon>
        <taxon>Hexapoda</taxon>
        <taxon>Collembola</taxon>
        <taxon>Entomobryomorpha</taxon>
        <taxon>Isotomoidea</taxon>
        <taxon>Isotomidae</taxon>
        <taxon>Proisotominae</taxon>
        <taxon>Folsomia</taxon>
    </lineage>
</organism>
<dbReference type="SUPFAM" id="SSF51556">
    <property type="entry name" value="Metallo-dependent hydrolases"/>
    <property type="match status" value="1"/>
</dbReference>
<evidence type="ECO:0000256" key="1">
    <source>
        <dbReference type="RuleBase" id="RU341113"/>
    </source>
</evidence>
<dbReference type="PROSITE" id="PS51365">
    <property type="entry name" value="RENAL_DIPEPTIDASE_2"/>
    <property type="match status" value="1"/>
</dbReference>
<dbReference type="GO" id="GO:0046872">
    <property type="term" value="F:metal ion binding"/>
    <property type="evidence" value="ECO:0007669"/>
    <property type="project" value="UniProtKB-UniRule"/>
</dbReference>